<evidence type="ECO:0000259" key="5">
    <source>
        <dbReference type="PROSITE" id="PS50893"/>
    </source>
</evidence>
<dbReference type="NCBIfam" id="TIGR01727">
    <property type="entry name" value="oligo_HPY"/>
    <property type="match status" value="2"/>
</dbReference>
<dbReference type="PANTHER" id="PTHR43776">
    <property type="entry name" value="TRANSPORT ATP-BINDING PROTEIN"/>
    <property type="match status" value="1"/>
</dbReference>
<evidence type="ECO:0000256" key="4">
    <source>
        <dbReference type="ARBA" id="ARBA00022840"/>
    </source>
</evidence>
<evidence type="ECO:0000313" key="6">
    <source>
        <dbReference type="EMBL" id="NUU29377.1"/>
    </source>
</evidence>
<dbReference type="GO" id="GO:0005524">
    <property type="term" value="F:ATP binding"/>
    <property type="evidence" value="ECO:0007669"/>
    <property type="project" value="UniProtKB-KW"/>
</dbReference>
<dbReference type="GO" id="GO:0055085">
    <property type="term" value="P:transmembrane transport"/>
    <property type="evidence" value="ECO:0007669"/>
    <property type="project" value="UniProtKB-ARBA"/>
</dbReference>
<sequence>MPCATPSTPPLEPTVTEPLLTVSDLSVTFNPRTKPVYAVRGVDYSVQQGEFLGIVGESGSGKSVSSMAVMGLLPSSAQVQGSIRFDGQELVGRTDREMSRLRGGDIAMVFQDPLSALTPVYTIGQQIAEGLKLHDRALTTQAARVRSEELLRAVGIPNPARRLDAFPHEFSGGMRQRAMIAIAIANDPKLIIADEPTTALDVTIQAQILDVLQTAKDMTGAAVVLITHDLGVVAGNADRVAVMYAGRIVETAPVDELFHEPVMPYTIGLLRSMPNMTSARTERLVPLDGRPPLLTARPTGCPFADRCPAVIDACRDGEPALLAPTVPAAAGNPVLTGTTPTITNGTFLDDHTAACIRRDEIAAGTLARSEIFPRPEDVPEAAIDHGDEVVLELQDVVKTFPLTKGAVFRRRIGEVHAVDGISLTLKRGQVLGLVGESGCGKTTTIMEILELAGAQQGTIRVNGVDTGTLSKRDRRALRSDIQVVFQDPMASIDPRLDIGSVIGEPLTVHGVAKDEIRRRVRDALELVGLEPSYIDRYPHEFSGGQRQRIGIARALIVEPKILVLDEPVSALDVSVQAGVINLLEDLKHRLGLSYLFVAHDLSVVRHIADDVAVMYLGRIVEYGEGDRVFDDPQHPYTRALLSAVPVPDPSAEAARGRILLQGDLPSPTERIEGCRFRTRCPLYQLLDEGRQQQCRAVDPHLQDVAGRGVACVQTDQEHLLTEHATAAV</sequence>
<dbReference type="PROSITE" id="PS00211">
    <property type="entry name" value="ABC_TRANSPORTER_1"/>
    <property type="match status" value="2"/>
</dbReference>
<comment type="similarity">
    <text evidence="1">Belongs to the ABC transporter superfamily.</text>
</comment>
<dbReference type="Pfam" id="PF00005">
    <property type="entry name" value="ABC_tran"/>
    <property type="match status" value="2"/>
</dbReference>
<dbReference type="InterPro" id="IPR003439">
    <property type="entry name" value="ABC_transporter-like_ATP-bd"/>
</dbReference>
<dbReference type="NCBIfam" id="NF007739">
    <property type="entry name" value="PRK10419.1"/>
    <property type="match status" value="2"/>
</dbReference>
<organism evidence="6 7">
    <name type="scientific">Curtobacterium citreum</name>
    <dbReference type="NCBI Taxonomy" id="2036"/>
    <lineage>
        <taxon>Bacteria</taxon>
        <taxon>Bacillati</taxon>
        <taxon>Actinomycetota</taxon>
        <taxon>Actinomycetes</taxon>
        <taxon>Micrococcales</taxon>
        <taxon>Microbacteriaceae</taxon>
        <taxon>Curtobacterium</taxon>
    </lineage>
</organism>
<dbReference type="PANTHER" id="PTHR43776:SF7">
    <property type="entry name" value="D,D-DIPEPTIDE TRANSPORT ATP-BINDING PROTEIN DDPF-RELATED"/>
    <property type="match status" value="1"/>
</dbReference>
<evidence type="ECO:0000313" key="7">
    <source>
        <dbReference type="Proteomes" id="UP000539146"/>
    </source>
</evidence>
<protein>
    <submittedName>
        <fullName evidence="6">ABC transporter ATP-binding protein</fullName>
    </submittedName>
</protein>
<dbReference type="Proteomes" id="UP000539146">
    <property type="component" value="Unassembled WGS sequence"/>
</dbReference>
<feature type="domain" description="ABC transporter" evidence="5">
    <location>
        <begin position="391"/>
        <end position="641"/>
    </location>
</feature>
<name>A0A850DV85_9MICO</name>
<gene>
    <name evidence="6" type="ORF">HP467_14880</name>
</gene>
<comment type="caution">
    <text evidence="6">The sequence shown here is derived from an EMBL/GenBank/DDBJ whole genome shotgun (WGS) entry which is preliminary data.</text>
</comment>
<keyword evidence="4 6" id="KW-0067">ATP-binding</keyword>
<dbReference type="GO" id="GO:0015833">
    <property type="term" value="P:peptide transport"/>
    <property type="evidence" value="ECO:0007669"/>
    <property type="project" value="InterPro"/>
</dbReference>
<evidence type="ECO:0000256" key="2">
    <source>
        <dbReference type="ARBA" id="ARBA00022448"/>
    </source>
</evidence>
<evidence type="ECO:0000256" key="3">
    <source>
        <dbReference type="ARBA" id="ARBA00022741"/>
    </source>
</evidence>
<dbReference type="InterPro" id="IPR003593">
    <property type="entry name" value="AAA+_ATPase"/>
</dbReference>
<dbReference type="CDD" id="cd03257">
    <property type="entry name" value="ABC_NikE_OppD_transporters"/>
    <property type="match status" value="2"/>
</dbReference>
<dbReference type="RefSeq" id="WP_175326654.1">
    <property type="nucleotide sequence ID" value="NZ_BAAAWP010000001.1"/>
</dbReference>
<dbReference type="InterPro" id="IPR013563">
    <property type="entry name" value="Oligopep_ABC_C"/>
</dbReference>
<proteinExistence type="inferred from homology"/>
<feature type="domain" description="ABC transporter" evidence="5">
    <location>
        <begin position="20"/>
        <end position="270"/>
    </location>
</feature>
<dbReference type="EMBL" id="JABMCG010000123">
    <property type="protein sequence ID" value="NUU29377.1"/>
    <property type="molecule type" value="Genomic_DNA"/>
</dbReference>
<dbReference type="NCBIfam" id="NF008453">
    <property type="entry name" value="PRK11308.1"/>
    <property type="match status" value="2"/>
</dbReference>
<dbReference type="FunFam" id="3.40.50.300:FF:000016">
    <property type="entry name" value="Oligopeptide ABC transporter ATP-binding component"/>
    <property type="match status" value="2"/>
</dbReference>
<dbReference type="InterPro" id="IPR027417">
    <property type="entry name" value="P-loop_NTPase"/>
</dbReference>
<dbReference type="SUPFAM" id="SSF52540">
    <property type="entry name" value="P-loop containing nucleoside triphosphate hydrolases"/>
    <property type="match status" value="2"/>
</dbReference>
<accession>A0A850DV85</accession>
<keyword evidence="3" id="KW-0547">Nucleotide-binding</keyword>
<keyword evidence="2" id="KW-0813">Transport</keyword>
<reference evidence="6 7" key="1">
    <citation type="submission" date="2020-05" db="EMBL/GenBank/DDBJ databases">
        <title>Genome Sequencing of Type Strains.</title>
        <authorList>
            <person name="Lemaire J.F."/>
            <person name="Inderbitzin P."/>
            <person name="Gregorio O.A."/>
            <person name="Collins S.B."/>
            <person name="Wespe N."/>
            <person name="Knight-Connoni V."/>
        </authorList>
    </citation>
    <scope>NUCLEOTIDE SEQUENCE [LARGE SCALE GENOMIC DNA]</scope>
    <source>
        <strain evidence="6 7">DSM 20512</strain>
    </source>
</reference>
<dbReference type="Pfam" id="PF08352">
    <property type="entry name" value="oligo_HPY"/>
    <property type="match status" value="2"/>
</dbReference>
<dbReference type="PROSITE" id="PS50893">
    <property type="entry name" value="ABC_TRANSPORTER_2"/>
    <property type="match status" value="2"/>
</dbReference>
<evidence type="ECO:0000256" key="1">
    <source>
        <dbReference type="ARBA" id="ARBA00005417"/>
    </source>
</evidence>
<dbReference type="GO" id="GO:0016887">
    <property type="term" value="F:ATP hydrolysis activity"/>
    <property type="evidence" value="ECO:0007669"/>
    <property type="project" value="InterPro"/>
</dbReference>
<dbReference type="Gene3D" id="3.40.50.300">
    <property type="entry name" value="P-loop containing nucleotide triphosphate hydrolases"/>
    <property type="match status" value="2"/>
</dbReference>
<dbReference type="InterPro" id="IPR050319">
    <property type="entry name" value="ABC_transp_ATP-bind"/>
</dbReference>
<dbReference type="AlphaFoldDB" id="A0A850DV85"/>
<dbReference type="SMART" id="SM00382">
    <property type="entry name" value="AAA"/>
    <property type="match status" value="2"/>
</dbReference>
<dbReference type="InterPro" id="IPR017871">
    <property type="entry name" value="ABC_transporter-like_CS"/>
</dbReference>